<comment type="caution">
    <text evidence="1">The sequence shown here is derived from an EMBL/GenBank/DDBJ whole genome shotgun (WGS) entry which is preliminary data.</text>
</comment>
<dbReference type="Proteomes" id="UP000789375">
    <property type="component" value="Unassembled WGS sequence"/>
</dbReference>
<evidence type="ECO:0000313" key="1">
    <source>
        <dbReference type="EMBL" id="CAG8720212.1"/>
    </source>
</evidence>
<gene>
    <name evidence="1" type="ORF">FMOSSE_LOCUS14933</name>
</gene>
<protein>
    <submittedName>
        <fullName evidence="1">11865_t:CDS:1</fullName>
    </submittedName>
</protein>
<reference evidence="1" key="1">
    <citation type="submission" date="2021-06" db="EMBL/GenBank/DDBJ databases">
        <authorList>
            <person name="Kallberg Y."/>
            <person name="Tangrot J."/>
            <person name="Rosling A."/>
        </authorList>
    </citation>
    <scope>NUCLEOTIDE SEQUENCE</scope>
    <source>
        <strain evidence="1">87-6 pot B 2015</strain>
    </source>
</reference>
<keyword evidence="2" id="KW-1185">Reference proteome</keyword>
<organism evidence="1 2">
    <name type="scientific">Funneliformis mosseae</name>
    <name type="common">Endomycorrhizal fungus</name>
    <name type="synonym">Glomus mosseae</name>
    <dbReference type="NCBI Taxonomy" id="27381"/>
    <lineage>
        <taxon>Eukaryota</taxon>
        <taxon>Fungi</taxon>
        <taxon>Fungi incertae sedis</taxon>
        <taxon>Mucoromycota</taxon>
        <taxon>Glomeromycotina</taxon>
        <taxon>Glomeromycetes</taxon>
        <taxon>Glomerales</taxon>
        <taxon>Glomeraceae</taxon>
        <taxon>Funneliformis</taxon>
    </lineage>
</organism>
<name>A0A9N9I4Y6_FUNMO</name>
<proteinExistence type="predicted"/>
<feature type="non-terminal residue" evidence="1">
    <location>
        <position position="68"/>
    </location>
</feature>
<sequence length="68" mass="7994">ILQETEKAELPPSLKVNQSLAFRLEYFNAGTNVWIHYVVKLNIYLHASMQPTVIKLTEYIDDKRYPEL</sequence>
<dbReference type="AlphaFoldDB" id="A0A9N9I4Y6"/>
<evidence type="ECO:0000313" key="2">
    <source>
        <dbReference type="Proteomes" id="UP000789375"/>
    </source>
</evidence>
<dbReference type="EMBL" id="CAJVPP010013229">
    <property type="protein sequence ID" value="CAG8720212.1"/>
    <property type="molecule type" value="Genomic_DNA"/>
</dbReference>
<accession>A0A9N9I4Y6</accession>